<feature type="transmembrane region" description="Helical" evidence="1">
    <location>
        <begin position="202"/>
        <end position="226"/>
    </location>
</feature>
<keyword evidence="1" id="KW-1133">Transmembrane helix</keyword>
<feature type="transmembrane region" description="Helical" evidence="1">
    <location>
        <begin position="169"/>
        <end position="190"/>
    </location>
</feature>
<keyword evidence="1" id="KW-0472">Membrane</keyword>
<evidence type="ECO:0000313" key="2">
    <source>
        <dbReference type="EMBL" id="PQJ15905.1"/>
    </source>
</evidence>
<evidence type="ECO:0000313" key="3">
    <source>
        <dbReference type="Proteomes" id="UP000239366"/>
    </source>
</evidence>
<evidence type="ECO:0000256" key="1">
    <source>
        <dbReference type="SAM" id="Phobius"/>
    </source>
</evidence>
<name>A0A2S7T8S3_9FLAO</name>
<feature type="transmembrane region" description="Helical" evidence="1">
    <location>
        <begin position="6"/>
        <end position="22"/>
    </location>
</feature>
<organism evidence="2 3">
    <name type="scientific">Aureicoccus marinus</name>
    <dbReference type="NCBI Taxonomy" id="754435"/>
    <lineage>
        <taxon>Bacteria</taxon>
        <taxon>Pseudomonadati</taxon>
        <taxon>Bacteroidota</taxon>
        <taxon>Flavobacteriia</taxon>
        <taxon>Flavobacteriales</taxon>
        <taxon>Flavobacteriaceae</taxon>
        <taxon>Aureicoccus</taxon>
    </lineage>
</organism>
<accession>A0A2S7T8S3</accession>
<keyword evidence="1" id="KW-0812">Transmembrane</keyword>
<feature type="transmembrane region" description="Helical" evidence="1">
    <location>
        <begin position="57"/>
        <end position="75"/>
    </location>
</feature>
<sequence>MNETIYLRVFMPVVLVPGILFHKILNNKYYWLALTGIVCFVYLILDLVIYVPNHKHVYAYALLGITASFFMKDRVGIFSNIRHQSKVIIGLCFLFATAGKFLAPEFLDASFFKFTLSTDARFFGILSLIGDLSKDQLLLNESNLKNLVGGSMNPSDSFAILVPSNIMEIAHFLTYWTIFLEGLIGISFLLPKRFLLSKYRNILLVVFMVTTYPIATVAGFAIVLALLGFMQSTEDGRLTHFSCFFLLVFILLPLINTPFSQIF</sequence>
<feature type="transmembrane region" description="Helical" evidence="1">
    <location>
        <begin position="87"/>
        <end position="107"/>
    </location>
</feature>
<keyword evidence="3" id="KW-1185">Reference proteome</keyword>
<gene>
    <name evidence="2" type="ORF">BST99_09360</name>
</gene>
<protein>
    <submittedName>
        <fullName evidence="2">Uncharacterized protein</fullName>
    </submittedName>
</protein>
<feature type="transmembrane region" description="Helical" evidence="1">
    <location>
        <begin position="238"/>
        <end position="255"/>
    </location>
</feature>
<feature type="transmembrane region" description="Helical" evidence="1">
    <location>
        <begin position="29"/>
        <end position="51"/>
    </location>
</feature>
<dbReference type="Proteomes" id="UP000239366">
    <property type="component" value="Unassembled WGS sequence"/>
</dbReference>
<comment type="caution">
    <text evidence="2">The sequence shown here is derived from an EMBL/GenBank/DDBJ whole genome shotgun (WGS) entry which is preliminary data.</text>
</comment>
<reference evidence="3" key="1">
    <citation type="submission" date="2016-11" db="EMBL/GenBank/DDBJ databases">
        <title>Trade-off between light-utilization and light-protection in marine flavobacteria.</title>
        <authorList>
            <person name="Kumagai Y."/>
            <person name="Yoshizawa S."/>
            <person name="Kogure K."/>
        </authorList>
    </citation>
    <scope>NUCLEOTIDE SEQUENCE [LARGE SCALE GENOMIC DNA]</scope>
    <source>
        <strain evidence="3">SG-18</strain>
    </source>
</reference>
<dbReference type="EMBL" id="MQVX01000001">
    <property type="protein sequence ID" value="PQJ15905.1"/>
    <property type="molecule type" value="Genomic_DNA"/>
</dbReference>
<dbReference type="AlphaFoldDB" id="A0A2S7T8S3"/>
<proteinExistence type="predicted"/>